<sequence>MTPASTARIVDATLAADETAVVAGIWRRAWASAHYDVQVLEPIGHWRARVEAEFRPPNELLLAEREGQILAFMGLQAARRYVAQLYVDTHLQGQGLGRMMLDEACRRMPGGWRLHVATVNLAAQAIYARYGLVRGAADRHPGTGRARVEYHYLPR</sequence>
<proteinExistence type="predicted"/>
<dbReference type="Proteomes" id="UP001363010">
    <property type="component" value="Unassembled WGS sequence"/>
</dbReference>
<dbReference type="RefSeq" id="WP_340362164.1">
    <property type="nucleotide sequence ID" value="NZ_JBBKZV010000001.1"/>
</dbReference>
<reference evidence="2 3" key="1">
    <citation type="submission" date="2024-03" db="EMBL/GenBank/DDBJ databases">
        <title>Novel species of the genus Variovorax.</title>
        <authorList>
            <person name="Liu Q."/>
            <person name="Xin Y.-H."/>
        </authorList>
    </citation>
    <scope>NUCLEOTIDE SEQUENCE [LARGE SCALE GENOMIC DNA]</scope>
    <source>
        <strain evidence="2 3">KACC 18501</strain>
    </source>
</reference>
<gene>
    <name evidence="2" type="ORF">WKW80_03735</name>
</gene>
<organism evidence="2 3">
    <name type="scientific">Variovorax humicola</name>
    <dbReference type="NCBI Taxonomy" id="1769758"/>
    <lineage>
        <taxon>Bacteria</taxon>
        <taxon>Pseudomonadati</taxon>
        <taxon>Pseudomonadota</taxon>
        <taxon>Betaproteobacteria</taxon>
        <taxon>Burkholderiales</taxon>
        <taxon>Comamonadaceae</taxon>
        <taxon>Variovorax</taxon>
    </lineage>
</organism>
<evidence type="ECO:0000259" key="1">
    <source>
        <dbReference type="PROSITE" id="PS51186"/>
    </source>
</evidence>
<dbReference type="InterPro" id="IPR016181">
    <property type="entry name" value="Acyl_CoA_acyltransferase"/>
</dbReference>
<dbReference type="CDD" id="cd04301">
    <property type="entry name" value="NAT_SF"/>
    <property type="match status" value="1"/>
</dbReference>
<dbReference type="InterPro" id="IPR000182">
    <property type="entry name" value="GNAT_dom"/>
</dbReference>
<dbReference type="SUPFAM" id="SSF55729">
    <property type="entry name" value="Acyl-CoA N-acyltransferases (Nat)"/>
    <property type="match status" value="1"/>
</dbReference>
<comment type="caution">
    <text evidence="2">The sequence shown here is derived from an EMBL/GenBank/DDBJ whole genome shotgun (WGS) entry which is preliminary data.</text>
</comment>
<evidence type="ECO:0000313" key="2">
    <source>
        <dbReference type="EMBL" id="MEJ8821150.1"/>
    </source>
</evidence>
<keyword evidence="3" id="KW-1185">Reference proteome</keyword>
<dbReference type="Pfam" id="PF00583">
    <property type="entry name" value="Acetyltransf_1"/>
    <property type="match status" value="1"/>
</dbReference>
<evidence type="ECO:0000313" key="3">
    <source>
        <dbReference type="Proteomes" id="UP001363010"/>
    </source>
</evidence>
<accession>A0ABU8VTP3</accession>
<dbReference type="Gene3D" id="3.40.630.30">
    <property type="match status" value="1"/>
</dbReference>
<name>A0ABU8VTP3_9BURK</name>
<dbReference type="PROSITE" id="PS51186">
    <property type="entry name" value="GNAT"/>
    <property type="match status" value="1"/>
</dbReference>
<feature type="domain" description="N-acetyltransferase" evidence="1">
    <location>
        <begin position="7"/>
        <end position="154"/>
    </location>
</feature>
<protein>
    <submittedName>
        <fullName evidence="2">GNAT family N-acetyltransferase</fullName>
    </submittedName>
</protein>
<dbReference type="EMBL" id="JBBKZV010000001">
    <property type="protein sequence ID" value="MEJ8821150.1"/>
    <property type="molecule type" value="Genomic_DNA"/>
</dbReference>